<evidence type="ECO:0000256" key="8">
    <source>
        <dbReference type="SAM" id="Phobius"/>
    </source>
</evidence>
<feature type="transmembrane region" description="Helical" evidence="8">
    <location>
        <begin position="182"/>
        <end position="203"/>
    </location>
</feature>
<accession>A0A3E2N6B0</accession>
<keyword evidence="6 8" id="KW-0472">Membrane</keyword>
<proteinExistence type="inferred from homology"/>
<sequence length="269" mass="30309">MRTNNMDDNQEIQIDLLELFYKLKRKLWLIILITLLSGVGAGVYSRYVLTPQYTSTAMLYVLSKETSMTSLADLQVGSQLTKDYKILITSRPVMEKVVKSLGLNMSYKDLKRRISVTNPTDTRILTLAVQDTDPERAKKIVDEIALTASDYIGDMMEMVQPKIFEDGEVPSVKTGPDNKKNAMIGAAAGMFFILAVLTAGVIIDDTIRTEEDVERYLGLTVLAVVPNREGSPSKKITHKFWKKKTDKKKEGIIKHEKFSEPGKSKERKL</sequence>
<dbReference type="AlphaFoldDB" id="A0A3E2N6B0"/>
<evidence type="ECO:0000256" key="4">
    <source>
        <dbReference type="ARBA" id="ARBA00022692"/>
    </source>
</evidence>
<gene>
    <name evidence="10" type="ORF">DS742_23030</name>
</gene>
<evidence type="ECO:0000256" key="3">
    <source>
        <dbReference type="ARBA" id="ARBA00022475"/>
    </source>
</evidence>
<name>A0A3E2N6B0_9FIRM</name>
<evidence type="ECO:0000256" key="2">
    <source>
        <dbReference type="ARBA" id="ARBA00006683"/>
    </source>
</evidence>
<dbReference type="RefSeq" id="WP_117419307.1">
    <property type="nucleotide sequence ID" value="NZ_QOHO01000079.1"/>
</dbReference>
<reference evidence="10 11" key="1">
    <citation type="submission" date="2018-07" db="EMBL/GenBank/DDBJ databases">
        <title>New species, Clostridium PI-S10-A1B.</title>
        <authorList>
            <person name="Krishna G."/>
            <person name="Summeta K."/>
            <person name="Shikha S."/>
            <person name="Prabhu P.B."/>
            <person name="Suresh K."/>
        </authorList>
    </citation>
    <scope>NUCLEOTIDE SEQUENCE [LARGE SCALE GENOMIC DNA]</scope>
    <source>
        <strain evidence="10 11">PI-S10-A1B</strain>
    </source>
</reference>
<evidence type="ECO:0000313" key="11">
    <source>
        <dbReference type="Proteomes" id="UP000260680"/>
    </source>
</evidence>
<evidence type="ECO:0000313" key="10">
    <source>
        <dbReference type="EMBL" id="RFZ76533.1"/>
    </source>
</evidence>
<dbReference type="InterPro" id="IPR050445">
    <property type="entry name" value="Bact_polysacc_biosynth/exp"/>
</dbReference>
<dbReference type="OrthoDB" id="2360475at2"/>
<protein>
    <submittedName>
        <fullName evidence="10">Polysaccharide export protein</fullName>
    </submittedName>
</protein>
<dbReference type="GO" id="GO:0004713">
    <property type="term" value="F:protein tyrosine kinase activity"/>
    <property type="evidence" value="ECO:0007669"/>
    <property type="project" value="TreeGrafter"/>
</dbReference>
<dbReference type="GO" id="GO:0005886">
    <property type="term" value="C:plasma membrane"/>
    <property type="evidence" value="ECO:0007669"/>
    <property type="project" value="UniProtKB-SubCell"/>
</dbReference>
<comment type="similarity">
    <text evidence="2">Belongs to the CpsC/CapA family.</text>
</comment>
<dbReference type="PANTHER" id="PTHR32309:SF13">
    <property type="entry name" value="FERRIC ENTEROBACTIN TRANSPORT PROTEIN FEPE"/>
    <property type="match status" value="1"/>
</dbReference>
<dbReference type="PANTHER" id="PTHR32309">
    <property type="entry name" value="TYROSINE-PROTEIN KINASE"/>
    <property type="match status" value="1"/>
</dbReference>
<keyword evidence="4 8" id="KW-0812">Transmembrane</keyword>
<keyword evidence="3" id="KW-1003">Cell membrane</keyword>
<evidence type="ECO:0000256" key="5">
    <source>
        <dbReference type="ARBA" id="ARBA00022989"/>
    </source>
</evidence>
<evidence type="ECO:0000256" key="6">
    <source>
        <dbReference type="ARBA" id="ARBA00023136"/>
    </source>
</evidence>
<comment type="caution">
    <text evidence="10">The sequence shown here is derived from an EMBL/GenBank/DDBJ whole genome shotgun (WGS) entry which is preliminary data.</text>
</comment>
<comment type="subcellular location">
    <subcellularLocation>
        <location evidence="1">Cell membrane</location>
        <topology evidence="1">Multi-pass membrane protein</topology>
    </subcellularLocation>
</comment>
<evidence type="ECO:0000256" key="7">
    <source>
        <dbReference type="SAM" id="MobiDB-lite"/>
    </source>
</evidence>
<evidence type="ECO:0000259" key="9">
    <source>
        <dbReference type="Pfam" id="PF02706"/>
    </source>
</evidence>
<dbReference type="EMBL" id="QOHO01000079">
    <property type="protein sequence ID" value="RFZ76533.1"/>
    <property type="molecule type" value="Genomic_DNA"/>
</dbReference>
<dbReference type="Pfam" id="PF02706">
    <property type="entry name" value="Wzz"/>
    <property type="match status" value="1"/>
</dbReference>
<feature type="region of interest" description="Disordered" evidence="7">
    <location>
        <begin position="247"/>
        <end position="269"/>
    </location>
</feature>
<feature type="domain" description="Polysaccharide chain length determinant N-terminal" evidence="9">
    <location>
        <begin position="13"/>
        <end position="101"/>
    </location>
</feature>
<feature type="transmembrane region" description="Helical" evidence="8">
    <location>
        <begin position="27"/>
        <end position="49"/>
    </location>
</feature>
<evidence type="ECO:0000256" key="1">
    <source>
        <dbReference type="ARBA" id="ARBA00004651"/>
    </source>
</evidence>
<dbReference type="InterPro" id="IPR003856">
    <property type="entry name" value="LPS_length_determ_N"/>
</dbReference>
<dbReference type="Proteomes" id="UP000260680">
    <property type="component" value="Unassembled WGS sequence"/>
</dbReference>
<organism evidence="10 11">
    <name type="scientific">Lacrimispora amygdalina</name>
    <dbReference type="NCBI Taxonomy" id="253257"/>
    <lineage>
        <taxon>Bacteria</taxon>
        <taxon>Bacillati</taxon>
        <taxon>Bacillota</taxon>
        <taxon>Clostridia</taxon>
        <taxon>Lachnospirales</taxon>
        <taxon>Lachnospiraceae</taxon>
        <taxon>Lacrimispora</taxon>
    </lineage>
</organism>
<keyword evidence="5 8" id="KW-1133">Transmembrane helix</keyword>